<dbReference type="InterPro" id="IPR014710">
    <property type="entry name" value="RmlC-like_jellyroll"/>
</dbReference>
<dbReference type="EMBL" id="CP034562">
    <property type="protein sequence ID" value="AZQ63805.1"/>
    <property type="molecule type" value="Genomic_DNA"/>
</dbReference>
<dbReference type="InterPro" id="IPR018490">
    <property type="entry name" value="cNMP-bd_dom_sf"/>
</dbReference>
<dbReference type="Proteomes" id="UP000267268">
    <property type="component" value="Chromosome 1"/>
</dbReference>
<protein>
    <submittedName>
        <fullName evidence="2">Crp/Fnr family transcriptional regulator</fullName>
    </submittedName>
</protein>
<dbReference type="SUPFAM" id="SSF51206">
    <property type="entry name" value="cAMP-binding domain-like"/>
    <property type="match status" value="1"/>
</dbReference>
<dbReference type="OrthoDB" id="1933280at2"/>
<evidence type="ECO:0000313" key="3">
    <source>
        <dbReference type="Proteomes" id="UP000267268"/>
    </source>
</evidence>
<dbReference type="Pfam" id="PF00027">
    <property type="entry name" value="cNMP_binding"/>
    <property type="match status" value="1"/>
</dbReference>
<dbReference type="KEGG" id="fll:EI427_16700"/>
<dbReference type="AlphaFoldDB" id="A0A3S9P6F7"/>
<organism evidence="2 3">
    <name type="scientific">Flammeovirga pectinis</name>
    <dbReference type="NCBI Taxonomy" id="2494373"/>
    <lineage>
        <taxon>Bacteria</taxon>
        <taxon>Pseudomonadati</taxon>
        <taxon>Bacteroidota</taxon>
        <taxon>Cytophagia</taxon>
        <taxon>Cytophagales</taxon>
        <taxon>Flammeovirgaceae</taxon>
        <taxon>Flammeovirga</taxon>
    </lineage>
</organism>
<sequence>MKTNHQKILSLEELIEKIKNSISLSAEAEKYLYSIIKKKTVLKGDILIHQGQVVKHTYFVIDGCLRAYCIDKNGKEHTLQFAVKDWWISDFIAIYNNELATLTVECIKEATCLEFKTKDLDGIYALFPEFEAFQRRNLERHVVSLHKRILNQLQLTAAERYNLFLLQYPDIEHFTPNYYIASYLGITQQSLSRIRAEKVQK</sequence>
<name>A0A3S9P6F7_9BACT</name>
<feature type="domain" description="Cyclic nucleotide-binding" evidence="1">
    <location>
        <begin position="39"/>
        <end position="123"/>
    </location>
</feature>
<dbReference type="Gene3D" id="2.60.120.10">
    <property type="entry name" value="Jelly Rolls"/>
    <property type="match status" value="1"/>
</dbReference>
<proteinExistence type="predicted"/>
<evidence type="ECO:0000313" key="2">
    <source>
        <dbReference type="EMBL" id="AZQ63805.1"/>
    </source>
</evidence>
<keyword evidence="3" id="KW-1185">Reference proteome</keyword>
<evidence type="ECO:0000259" key="1">
    <source>
        <dbReference type="Pfam" id="PF00027"/>
    </source>
</evidence>
<reference evidence="2 3" key="1">
    <citation type="submission" date="2018-12" db="EMBL/GenBank/DDBJ databases">
        <title>Flammeovirga pectinis sp. nov., isolated from the gut of the Korean scallop, Patinopecten yessoensis.</title>
        <authorList>
            <person name="Bae J.-W."/>
            <person name="Jeong Y.-S."/>
            <person name="Kang W."/>
        </authorList>
    </citation>
    <scope>NUCLEOTIDE SEQUENCE [LARGE SCALE GENOMIC DNA]</scope>
    <source>
        <strain evidence="2 3">L12M1</strain>
    </source>
</reference>
<dbReference type="InterPro" id="IPR000595">
    <property type="entry name" value="cNMP-bd_dom"/>
</dbReference>
<gene>
    <name evidence="2" type="ORF">EI427_16700</name>
</gene>
<accession>A0A3S9P6F7</accession>
<dbReference type="CDD" id="cd00038">
    <property type="entry name" value="CAP_ED"/>
    <property type="match status" value="1"/>
</dbReference>